<name>A0A168A4L6_9EURO</name>
<feature type="region of interest" description="Disordered" evidence="3">
    <location>
        <begin position="219"/>
        <end position="308"/>
    </location>
</feature>
<gene>
    <name evidence="5" type="ORF">AAP_02254</name>
</gene>
<feature type="compositionally biased region" description="Basic and acidic residues" evidence="3">
    <location>
        <begin position="113"/>
        <end position="124"/>
    </location>
</feature>
<dbReference type="InterPro" id="IPR006861">
    <property type="entry name" value="HABP4_PAIRBP1-bd"/>
</dbReference>
<keyword evidence="6" id="KW-1185">Reference proteome</keyword>
<keyword evidence="2" id="KW-0963">Cytoplasm</keyword>
<dbReference type="GO" id="GO:0003723">
    <property type="term" value="F:RNA binding"/>
    <property type="evidence" value="ECO:0007669"/>
    <property type="project" value="InterPro"/>
</dbReference>
<evidence type="ECO:0000256" key="1">
    <source>
        <dbReference type="ARBA" id="ARBA00004496"/>
    </source>
</evidence>
<sequence>MSDAISNKNRFDLLGNDPEEDSDRETAAPVKTTTAPLPRSGKRNEPQAPRRANPEKARAPKPRPGGNEGAFRDRDAGRSANRQKPLDARGDKRHSAHHNEGRDLRGNPMNQDRQPHSGRIDSRKNVAQGWGSEDAQAELKDEQAGEDIAKAEAAEENAEAAVDDEPKVKSYADYMAERATSKTEDLGIKAARQPTTTAEAFANAKAIARDEEDAYIKGKEAKAARQRARKEKNLLDVDLRYVEPPRAGGRGDGPRGGRGGPRGGRGRGEGRGGPRGGAPRGGAPRGGRGGAAPAPAVDETNFPSLGSA</sequence>
<evidence type="ECO:0000256" key="3">
    <source>
        <dbReference type="SAM" id="MobiDB-lite"/>
    </source>
</evidence>
<feature type="compositionally biased region" description="Basic and acidic residues" evidence="3">
    <location>
        <begin position="137"/>
        <end position="146"/>
    </location>
</feature>
<evidence type="ECO:0000313" key="6">
    <source>
        <dbReference type="Proteomes" id="UP000242877"/>
    </source>
</evidence>
<protein>
    <submittedName>
        <fullName evidence="5">Stm1</fullName>
    </submittedName>
</protein>
<organism evidence="5 6">
    <name type="scientific">Ascosphaera apis ARSEF 7405</name>
    <dbReference type="NCBI Taxonomy" id="392613"/>
    <lineage>
        <taxon>Eukaryota</taxon>
        <taxon>Fungi</taxon>
        <taxon>Dikarya</taxon>
        <taxon>Ascomycota</taxon>
        <taxon>Pezizomycotina</taxon>
        <taxon>Eurotiomycetes</taxon>
        <taxon>Eurotiomycetidae</taxon>
        <taxon>Onygenales</taxon>
        <taxon>Ascosphaeraceae</taxon>
        <taxon>Ascosphaera</taxon>
    </lineage>
</organism>
<dbReference type="GO" id="GO:0005634">
    <property type="term" value="C:nucleus"/>
    <property type="evidence" value="ECO:0007669"/>
    <property type="project" value="TreeGrafter"/>
</dbReference>
<proteinExistence type="predicted"/>
<dbReference type="VEuPathDB" id="FungiDB:AAP_02254"/>
<feature type="compositionally biased region" description="Gly residues" evidence="3">
    <location>
        <begin position="273"/>
        <end position="290"/>
    </location>
</feature>
<feature type="domain" description="Hyaluronan/mRNA-binding protein" evidence="4">
    <location>
        <begin position="107"/>
        <end position="197"/>
    </location>
</feature>
<dbReference type="Gene3D" id="6.10.140.1040">
    <property type="match status" value="1"/>
</dbReference>
<feature type="compositionally biased region" description="Gly residues" evidence="3">
    <location>
        <begin position="248"/>
        <end position="263"/>
    </location>
</feature>
<dbReference type="InterPro" id="IPR019084">
    <property type="entry name" value="STM1-like_N"/>
</dbReference>
<dbReference type="PANTHER" id="PTHR12299:SF17">
    <property type="entry name" value="AT19571P-RELATED"/>
    <property type="match status" value="1"/>
</dbReference>
<evidence type="ECO:0000313" key="5">
    <source>
        <dbReference type="EMBL" id="KZZ93462.1"/>
    </source>
</evidence>
<comment type="subcellular location">
    <subcellularLocation>
        <location evidence="1">Cytoplasm</location>
    </subcellularLocation>
</comment>
<comment type="caution">
    <text evidence="5">The sequence shown here is derived from an EMBL/GenBank/DDBJ whole genome shotgun (WGS) entry which is preliminary data.</text>
</comment>
<dbReference type="AlphaFoldDB" id="A0A168A4L6"/>
<dbReference type="GO" id="GO:0005737">
    <property type="term" value="C:cytoplasm"/>
    <property type="evidence" value="ECO:0007669"/>
    <property type="project" value="UniProtKB-SubCell"/>
</dbReference>
<evidence type="ECO:0000256" key="2">
    <source>
        <dbReference type="ARBA" id="ARBA00022490"/>
    </source>
</evidence>
<feature type="region of interest" description="Disordered" evidence="3">
    <location>
        <begin position="1"/>
        <end position="146"/>
    </location>
</feature>
<dbReference type="SMART" id="SM01233">
    <property type="entry name" value="HABP4_PAI-RBP1"/>
    <property type="match status" value="1"/>
</dbReference>
<dbReference type="OrthoDB" id="5426471at2759"/>
<accession>A0A168A4L6</accession>
<dbReference type="Proteomes" id="UP000242877">
    <property type="component" value="Unassembled WGS sequence"/>
</dbReference>
<dbReference type="Pfam" id="PF09598">
    <property type="entry name" value="Stm1_N"/>
    <property type="match status" value="1"/>
</dbReference>
<reference evidence="5 6" key="1">
    <citation type="journal article" date="2016" name="Genome Biol. Evol.">
        <title>Divergent and convergent evolution of fungal pathogenicity.</title>
        <authorList>
            <person name="Shang Y."/>
            <person name="Xiao G."/>
            <person name="Zheng P."/>
            <person name="Cen K."/>
            <person name="Zhan S."/>
            <person name="Wang C."/>
        </authorList>
    </citation>
    <scope>NUCLEOTIDE SEQUENCE [LARGE SCALE GENOMIC DNA]</scope>
    <source>
        <strain evidence="5 6">ARSEF 7405</strain>
    </source>
</reference>
<evidence type="ECO:0000259" key="4">
    <source>
        <dbReference type="SMART" id="SM01233"/>
    </source>
</evidence>
<dbReference type="InterPro" id="IPR039764">
    <property type="entry name" value="HABP4/SERBP1-like"/>
</dbReference>
<feature type="compositionally biased region" description="Basic and acidic residues" evidence="3">
    <location>
        <begin position="231"/>
        <end position="243"/>
    </location>
</feature>
<dbReference type="EMBL" id="AZGZ01000008">
    <property type="protein sequence ID" value="KZZ93462.1"/>
    <property type="molecule type" value="Genomic_DNA"/>
</dbReference>
<dbReference type="PANTHER" id="PTHR12299">
    <property type="entry name" value="HYALURONIC ACID-BINDING PROTEIN 4"/>
    <property type="match status" value="1"/>
</dbReference>